<dbReference type="Pfam" id="PF00069">
    <property type="entry name" value="Pkinase"/>
    <property type="match status" value="1"/>
</dbReference>
<keyword evidence="4" id="KW-0723">Serine/threonine-protein kinase</keyword>
<accession>A0A6S6TRP8</accession>
<keyword evidence="4" id="KW-0418">Kinase</keyword>
<keyword evidence="2" id="KW-0472">Membrane</keyword>
<reference evidence="4" key="1">
    <citation type="submission" date="2020-01" db="EMBL/GenBank/DDBJ databases">
        <authorList>
            <person name="Meier V. D."/>
            <person name="Meier V D."/>
        </authorList>
    </citation>
    <scope>NUCLEOTIDE SEQUENCE</scope>
    <source>
        <strain evidence="4">HLG_WM_MAG_10</strain>
    </source>
</reference>
<feature type="domain" description="Protein kinase" evidence="3">
    <location>
        <begin position="1"/>
        <end position="320"/>
    </location>
</feature>
<evidence type="ECO:0000259" key="3">
    <source>
        <dbReference type="PROSITE" id="PS50011"/>
    </source>
</evidence>
<keyword evidence="1" id="KW-0175">Coiled coil</keyword>
<protein>
    <submittedName>
        <fullName evidence="4">Serine/threonine protein kinase</fullName>
    </submittedName>
</protein>
<dbReference type="PROSITE" id="PS50011">
    <property type="entry name" value="PROTEIN_KINASE_DOM"/>
    <property type="match status" value="1"/>
</dbReference>
<dbReference type="GO" id="GO:0005524">
    <property type="term" value="F:ATP binding"/>
    <property type="evidence" value="ECO:0007669"/>
    <property type="project" value="InterPro"/>
</dbReference>
<feature type="coiled-coil region" evidence="1">
    <location>
        <begin position="466"/>
        <end position="533"/>
    </location>
</feature>
<sequence length="706" mass="82234">MKVWIQNNNSTPIQLQETPIAGGGEGNLYAIQTPGNYQHLVAKIYHPNRRTALRHQKIVYLHEHPPQKFSENSPMTLVWPQELLFDEDKQFVGFLMPWVAGEKLELLSLPKLPKKHTVTWNDFDFEVDLKLKKRLDLCYKIAASIQYIHQTERYILIDMKPDNIMVTPDGKVALVDLDSVEVVENGETLYDAPVATPEYTPPDSYLENNAVDPTQEDPWDRFGMAVIFYKLLLGIHPYAASAKAPYDQYTSLYQKIEHGLFVHNLQIRPQLSAVPERHERYQKLPVSIQQLFERCFIEGHHKPYARPSAEEWVRVLRTYNLDRNLSDHQIKIPSIALQQIPAHLNLNQLFIVPTTRSLSPAPKIEVKKPIETKELQQATMLATSQDPKKVQSQRFFNFIILLLIIVIAAALSLMLPSSIAIVIGICSYLGFNYLSYRSRKYAEKKDTIKSILNKQMQYFNDLIQTAEKYEKSIAGYLEKITNIQAQNPKEHIQNCLNSRALIQKKINAFNAAIKKEKHKLKALKQEEKAHYAELYSYYNQQIEAKTTLPDMPAQTLRQKIILLKRKKRLGLLDEAYLSHYDRDLHHLEQLLAQQDIELAELEHNYFEKIQDLIYRCKEQHKDLMSDINRYHQLVGKEEEEKIKITIEEQRISLRELERLEYDLQQLEKPLQDQVGACRRAQRDAELYKKVNYGRHLLEMVGLAKPL</sequence>
<proteinExistence type="predicted"/>
<dbReference type="SMART" id="SM00220">
    <property type="entry name" value="S_TKc"/>
    <property type="match status" value="1"/>
</dbReference>
<name>A0A6S6TRP8_9BACT</name>
<dbReference type="InterPro" id="IPR051681">
    <property type="entry name" value="Ser/Thr_Kinases-Pseudokinases"/>
</dbReference>
<evidence type="ECO:0000256" key="1">
    <source>
        <dbReference type="SAM" id="Coils"/>
    </source>
</evidence>
<dbReference type="EMBL" id="CACVAQ010000328">
    <property type="protein sequence ID" value="CAA6823502.1"/>
    <property type="molecule type" value="Genomic_DNA"/>
</dbReference>
<dbReference type="GO" id="GO:0004674">
    <property type="term" value="F:protein serine/threonine kinase activity"/>
    <property type="evidence" value="ECO:0007669"/>
    <property type="project" value="UniProtKB-KW"/>
</dbReference>
<evidence type="ECO:0000313" key="4">
    <source>
        <dbReference type="EMBL" id="CAA6823502.1"/>
    </source>
</evidence>
<feature type="transmembrane region" description="Helical" evidence="2">
    <location>
        <begin position="419"/>
        <end position="436"/>
    </location>
</feature>
<dbReference type="InterPro" id="IPR000719">
    <property type="entry name" value="Prot_kinase_dom"/>
</dbReference>
<keyword evidence="2" id="KW-0812">Transmembrane</keyword>
<dbReference type="PANTHER" id="PTHR44329">
    <property type="entry name" value="SERINE/THREONINE-PROTEIN KINASE TNNI3K-RELATED"/>
    <property type="match status" value="1"/>
</dbReference>
<organism evidence="4">
    <name type="scientific">uncultured Aureispira sp</name>
    <dbReference type="NCBI Taxonomy" id="1331704"/>
    <lineage>
        <taxon>Bacteria</taxon>
        <taxon>Pseudomonadati</taxon>
        <taxon>Bacteroidota</taxon>
        <taxon>Saprospiria</taxon>
        <taxon>Saprospirales</taxon>
        <taxon>Saprospiraceae</taxon>
        <taxon>Aureispira</taxon>
        <taxon>environmental samples</taxon>
    </lineage>
</organism>
<feature type="transmembrane region" description="Helical" evidence="2">
    <location>
        <begin position="395"/>
        <end position="413"/>
    </location>
</feature>
<keyword evidence="4" id="KW-0808">Transferase</keyword>
<gene>
    <name evidence="4" type="ORF">HELGO_WM47229</name>
</gene>
<keyword evidence="2" id="KW-1133">Transmembrane helix</keyword>
<dbReference type="Gene3D" id="1.10.510.10">
    <property type="entry name" value="Transferase(Phosphotransferase) domain 1"/>
    <property type="match status" value="1"/>
</dbReference>
<dbReference type="AlphaFoldDB" id="A0A6S6TRP8"/>
<evidence type="ECO:0000256" key="2">
    <source>
        <dbReference type="SAM" id="Phobius"/>
    </source>
</evidence>
<dbReference type="SUPFAM" id="SSF56112">
    <property type="entry name" value="Protein kinase-like (PK-like)"/>
    <property type="match status" value="1"/>
</dbReference>
<dbReference type="InterPro" id="IPR011009">
    <property type="entry name" value="Kinase-like_dom_sf"/>
</dbReference>